<feature type="transmembrane region" description="Helical" evidence="5">
    <location>
        <begin position="301"/>
        <end position="325"/>
    </location>
</feature>
<proteinExistence type="predicted"/>
<feature type="transmembrane region" description="Helical" evidence="5">
    <location>
        <begin position="16"/>
        <end position="35"/>
    </location>
</feature>
<keyword evidence="2 5" id="KW-0812">Transmembrane</keyword>
<evidence type="ECO:0000313" key="6">
    <source>
        <dbReference type="EMBL" id="OEJ88730.1"/>
    </source>
</evidence>
<name>A0A1E5RPB9_HANUV</name>
<evidence type="ECO:0000256" key="2">
    <source>
        <dbReference type="ARBA" id="ARBA00022692"/>
    </source>
</evidence>
<feature type="transmembrane region" description="Helical" evidence="5">
    <location>
        <begin position="356"/>
        <end position="374"/>
    </location>
</feature>
<dbReference type="STRING" id="29833.A0A1E5RPB9"/>
<sequence length="489" mass="53910">MLTVNRTYNFALYKKYISDIINLIGPGVIVSVAQIDNGNIAASTTSGALFEYNPLFIVVLSNVFALIFQMLSCKLGVVTGKDLCRLCKEKFHPKIANLIFVLIELSIISGDLSQLIGSAVAMNILFKIPTNIGLVLTIIDCFLVLIFYNNNSLKGVRIFEVLVTILVIATMGLFGIELLQIQISDKMQVLKGLIPHVSDYKNSSFLYSQASIIGSNVMPINLIIGSYVNQVRLRNFDVLKFGKYIPNKPTLHAVKKTLKGSLVELSIALLVAGIFVNGAIVILSGTLFYNNPEAVDADLKGIYLMLCDLVSDFAGTIFAVAILFAGQSASWVGVAASEIVLLGFLDLTVDPWVSKVFTRLLALIPCLIVGVFFGDKGINTVLNFSQVLLSLILPFVAIPLIMFTSDREIMKVDKLHELEVEQGQEQEIVSPDESENTRLLNREDNVSDEESSNSEEIYFENSNWLNVVSWSVCILITCLNTFMIVTMLF</sequence>
<dbReference type="AlphaFoldDB" id="A0A1E5RPB9"/>
<dbReference type="GO" id="GO:0000329">
    <property type="term" value="C:fungal-type vacuole membrane"/>
    <property type="evidence" value="ECO:0007669"/>
    <property type="project" value="TreeGrafter"/>
</dbReference>
<feature type="transmembrane region" description="Helical" evidence="5">
    <location>
        <begin position="98"/>
        <end position="126"/>
    </location>
</feature>
<dbReference type="PANTHER" id="PTHR11706:SF29">
    <property type="entry name" value="IRON TRANSPORTER SMF3"/>
    <property type="match status" value="1"/>
</dbReference>
<keyword evidence="3 5" id="KW-1133">Transmembrane helix</keyword>
<reference evidence="7" key="1">
    <citation type="journal article" date="2016" name="Genome Announc.">
        <title>Genome sequences of three species of Hanseniaspora isolated from spontaneous wine fermentations.</title>
        <authorList>
            <person name="Sternes P.R."/>
            <person name="Lee D."/>
            <person name="Kutyna D.R."/>
            <person name="Borneman A.R."/>
        </authorList>
    </citation>
    <scope>NUCLEOTIDE SEQUENCE [LARGE SCALE GENOMIC DNA]</scope>
    <source>
        <strain evidence="7">AWRI3580</strain>
    </source>
</reference>
<feature type="transmembrane region" description="Helical" evidence="5">
    <location>
        <begin position="386"/>
        <end position="404"/>
    </location>
</feature>
<feature type="transmembrane region" description="Helical" evidence="5">
    <location>
        <begin position="331"/>
        <end position="349"/>
    </location>
</feature>
<dbReference type="PRINTS" id="PR00447">
    <property type="entry name" value="NATRESASSCMP"/>
</dbReference>
<dbReference type="VEuPathDB" id="FungiDB:AWRI3580_g2304"/>
<feature type="transmembrane region" description="Helical" evidence="5">
    <location>
        <begin position="467"/>
        <end position="488"/>
    </location>
</feature>
<dbReference type="GO" id="GO:0030026">
    <property type="term" value="P:intracellular manganese ion homeostasis"/>
    <property type="evidence" value="ECO:0007669"/>
    <property type="project" value="TreeGrafter"/>
</dbReference>
<dbReference type="NCBIfam" id="NF037982">
    <property type="entry name" value="Nramp_1"/>
    <property type="match status" value="1"/>
</dbReference>
<dbReference type="GO" id="GO:0034755">
    <property type="term" value="P:iron ion transmembrane transport"/>
    <property type="evidence" value="ECO:0007669"/>
    <property type="project" value="TreeGrafter"/>
</dbReference>
<keyword evidence="4 5" id="KW-0472">Membrane</keyword>
<comment type="caution">
    <text evidence="6">The sequence shown here is derived from an EMBL/GenBank/DDBJ whole genome shotgun (WGS) entry which is preliminary data.</text>
</comment>
<organism evidence="6 7">
    <name type="scientific">Hanseniaspora uvarum</name>
    <name type="common">Yeast</name>
    <name type="synonym">Kloeckera apiculata</name>
    <dbReference type="NCBI Taxonomy" id="29833"/>
    <lineage>
        <taxon>Eukaryota</taxon>
        <taxon>Fungi</taxon>
        <taxon>Dikarya</taxon>
        <taxon>Ascomycota</taxon>
        <taxon>Saccharomycotina</taxon>
        <taxon>Saccharomycetes</taxon>
        <taxon>Saccharomycodales</taxon>
        <taxon>Saccharomycodaceae</taxon>
        <taxon>Hanseniaspora</taxon>
    </lineage>
</organism>
<evidence type="ECO:0000256" key="4">
    <source>
        <dbReference type="ARBA" id="ARBA00023136"/>
    </source>
</evidence>
<protein>
    <submittedName>
        <fullName evidence="6">Iron transporter SMF3</fullName>
    </submittedName>
</protein>
<dbReference type="NCBIfam" id="TIGR01197">
    <property type="entry name" value="nramp"/>
    <property type="match status" value="1"/>
</dbReference>
<dbReference type="OrthoDB" id="409173at2759"/>
<feature type="transmembrane region" description="Helical" evidence="5">
    <location>
        <begin position="55"/>
        <end position="77"/>
    </location>
</feature>
<dbReference type="EMBL" id="LPNN01000004">
    <property type="protein sequence ID" value="OEJ88730.1"/>
    <property type="molecule type" value="Genomic_DNA"/>
</dbReference>
<feature type="transmembrane region" description="Helical" evidence="5">
    <location>
        <begin position="132"/>
        <end position="149"/>
    </location>
</feature>
<gene>
    <name evidence="6" type="ORF">AWRI3580_g2304</name>
</gene>
<dbReference type="GO" id="GO:0015086">
    <property type="term" value="F:cadmium ion transmembrane transporter activity"/>
    <property type="evidence" value="ECO:0007669"/>
    <property type="project" value="TreeGrafter"/>
</dbReference>
<dbReference type="InterPro" id="IPR001046">
    <property type="entry name" value="NRAMP_fam"/>
</dbReference>
<dbReference type="Pfam" id="PF01566">
    <property type="entry name" value="Nramp"/>
    <property type="match status" value="1"/>
</dbReference>
<evidence type="ECO:0000256" key="3">
    <source>
        <dbReference type="ARBA" id="ARBA00022989"/>
    </source>
</evidence>
<feature type="transmembrane region" description="Helical" evidence="5">
    <location>
        <begin position="265"/>
        <end position="289"/>
    </location>
</feature>
<accession>A0A1E5RPB9</accession>
<evidence type="ECO:0000313" key="7">
    <source>
        <dbReference type="Proteomes" id="UP000095358"/>
    </source>
</evidence>
<dbReference type="GO" id="GO:0005384">
    <property type="term" value="F:manganese ion transmembrane transporter activity"/>
    <property type="evidence" value="ECO:0007669"/>
    <property type="project" value="TreeGrafter"/>
</dbReference>
<comment type="subcellular location">
    <subcellularLocation>
        <location evidence="1">Membrane</location>
        <topology evidence="1">Multi-pass membrane protein</topology>
    </subcellularLocation>
</comment>
<feature type="transmembrane region" description="Helical" evidence="5">
    <location>
        <begin position="161"/>
        <end position="183"/>
    </location>
</feature>
<keyword evidence="7" id="KW-1185">Reference proteome</keyword>
<dbReference type="PANTHER" id="PTHR11706">
    <property type="entry name" value="SOLUTE CARRIER PROTEIN FAMILY 11 MEMBER"/>
    <property type="match status" value="1"/>
</dbReference>
<evidence type="ECO:0000256" key="1">
    <source>
        <dbReference type="ARBA" id="ARBA00004141"/>
    </source>
</evidence>
<evidence type="ECO:0000256" key="5">
    <source>
        <dbReference type="SAM" id="Phobius"/>
    </source>
</evidence>
<dbReference type="Proteomes" id="UP000095358">
    <property type="component" value="Unassembled WGS sequence"/>
</dbReference>